<protein>
    <recommendedName>
        <fullName evidence="4">Histidine kinase N-terminal 7TM region domain-containing protein</fullName>
    </recommendedName>
</protein>
<keyword evidence="1" id="KW-0812">Transmembrane</keyword>
<feature type="transmembrane region" description="Helical" evidence="1">
    <location>
        <begin position="12"/>
        <end position="33"/>
    </location>
</feature>
<dbReference type="InterPro" id="IPR054235">
    <property type="entry name" value="DUF6962"/>
</dbReference>
<dbReference type="Pfam" id="PF22285">
    <property type="entry name" value="DUF6962"/>
    <property type="match status" value="1"/>
</dbReference>
<keyword evidence="3" id="KW-1185">Reference proteome</keyword>
<dbReference type="Proteomes" id="UP000245506">
    <property type="component" value="Unassembled WGS sequence"/>
</dbReference>
<sequence length="220" mass="24631">MSEVINNNPYELFTALTNVLWALVAFISFILISKNSNNSNSKAKLWKAVFVMLFVSNILASLVHGLSIDIETSELIWIPINLILGLMIALLMSAALYDYLGKDTMQKYFPYLIGVAVIFFAMTQFNRDTFLIFIAYQSIYMLLILTMYIHLAIKKHVGAGVICVGMFLFILAAVAQAIGPYELALFIPINQDGLYHLIGIPSTILLTIGVIKNLKNRNIE</sequence>
<reference evidence="2 3" key="1">
    <citation type="submission" date="2018-05" db="EMBL/GenBank/DDBJ databases">
        <title>Leucothrix arctica sp. nov., isolated from Arctic seawater.</title>
        <authorList>
            <person name="Choi A."/>
            <person name="Baek K."/>
        </authorList>
    </citation>
    <scope>NUCLEOTIDE SEQUENCE [LARGE SCALE GENOMIC DNA]</scope>
    <source>
        <strain evidence="2 3">IMCC9719</strain>
    </source>
</reference>
<evidence type="ECO:0000256" key="1">
    <source>
        <dbReference type="SAM" id="Phobius"/>
    </source>
</evidence>
<feature type="transmembrane region" description="Helical" evidence="1">
    <location>
        <begin position="193"/>
        <end position="211"/>
    </location>
</feature>
<organism evidence="2 3">
    <name type="scientific">Leucothrix arctica</name>
    <dbReference type="NCBI Taxonomy" id="1481894"/>
    <lineage>
        <taxon>Bacteria</taxon>
        <taxon>Pseudomonadati</taxon>
        <taxon>Pseudomonadota</taxon>
        <taxon>Gammaproteobacteria</taxon>
        <taxon>Thiotrichales</taxon>
        <taxon>Thiotrichaceae</taxon>
        <taxon>Leucothrix</taxon>
    </lineage>
</organism>
<proteinExistence type="predicted"/>
<feature type="transmembrane region" description="Helical" evidence="1">
    <location>
        <begin position="75"/>
        <end position="96"/>
    </location>
</feature>
<evidence type="ECO:0000313" key="2">
    <source>
        <dbReference type="EMBL" id="PWQ96748.1"/>
    </source>
</evidence>
<dbReference type="EMBL" id="QGKL01000026">
    <property type="protein sequence ID" value="PWQ96748.1"/>
    <property type="molecule type" value="Genomic_DNA"/>
</dbReference>
<evidence type="ECO:0008006" key="4">
    <source>
        <dbReference type="Google" id="ProtNLM"/>
    </source>
</evidence>
<name>A0A317CDY0_9GAMM</name>
<dbReference type="AlphaFoldDB" id="A0A317CDY0"/>
<gene>
    <name evidence="2" type="ORF">DKT75_08230</name>
</gene>
<comment type="caution">
    <text evidence="2">The sequence shown here is derived from an EMBL/GenBank/DDBJ whole genome shotgun (WGS) entry which is preliminary data.</text>
</comment>
<feature type="transmembrane region" description="Helical" evidence="1">
    <location>
        <begin position="45"/>
        <end position="63"/>
    </location>
</feature>
<dbReference type="OrthoDB" id="5739795at2"/>
<keyword evidence="1" id="KW-0472">Membrane</keyword>
<evidence type="ECO:0000313" key="3">
    <source>
        <dbReference type="Proteomes" id="UP000245506"/>
    </source>
</evidence>
<dbReference type="RefSeq" id="WP_109822946.1">
    <property type="nucleotide sequence ID" value="NZ_QGKL01000026.1"/>
</dbReference>
<feature type="transmembrane region" description="Helical" evidence="1">
    <location>
        <begin position="131"/>
        <end position="151"/>
    </location>
</feature>
<feature type="transmembrane region" description="Helical" evidence="1">
    <location>
        <begin position="108"/>
        <end position="125"/>
    </location>
</feature>
<feature type="transmembrane region" description="Helical" evidence="1">
    <location>
        <begin position="158"/>
        <end position="181"/>
    </location>
</feature>
<keyword evidence="1" id="KW-1133">Transmembrane helix</keyword>
<accession>A0A317CDY0</accession>